<evidence type="ECO:0000256" key="4">
    <source>
        <dbReference type="ARBA" id="ARBA00022827"/>
    </source>
</evidence>
<dbReference type="InterPro" id="IPR009075">
    <property type="entry name" value="AcylCo_DH/oxidase_C"/>
</dbReference>
<keyword evidence="4" id="KW-0274">FAD</keyword>
<dbReference type="InterPro" id="IPR009100">
    <property type="entry name" value="AcylCoA_DH/oxidase_NM_dom_sf"/>
</dbReference>
<keyword evidence="5" id="KW-0560">Oxidoreductase</keyword>
<dbReference type="InterPro" id="IPR037069">
    <property type="entry name" value="AcylCoA_DH/ox_N_sf"/>
</dbReference>
<comment type="similarity">
    <text evidence="2">Belongs to the acyl-CoA dehydrogenase family.</text>
</comment>
<evidence type="ECO:0000313" key="10">
    <source>
        <dbReference type="Proteomes" id="UP001363010"/>
    </source>
</evidence>
<accession>A0ABU8W9M2</accession>
<comment type="cofactor">
    <cofactor evidence="1">
        <name>FAD</name>
        <dbReference type="ChEBI" id="CHEBI:57692"/>
    </cofactor>
</comment>
<dbReference type="PANTHER" id="PTHR43884">
    <property type="entry name" value="ACYL-COA DEHYDROGENASE"/>
    <property type="match status" value="1"/>
</dbReference>
<evidence type="ECO:0000259" key="7">
    <source>
        <dbReference type="Pfam" id="PF02770"/>
    </source>
</evidence>
<dbReference type="InterPro" id="IPR046373">
    <property type="entry name" value="Acyl-CoA_Oxase/DH_mid-dom_sf"/>
</dbReference>
<sequence length="394" mass="42053">MNSLTDQQDTLLMLRDSLARYLDDRHSLPQRLQALAHADATPPPFWQGLAHDLDLLGAALPEAQGGLGGGMVAHAVMMETLGEALAAEPYLSTIVIGAGLLQRNPGAQADALRASAIAGQAVIAFAHSEPQSRHDRGNVQATLKRDGDGFRLDGRKSVVRVAPWASHFIVSARSSGGVRKEGGISLVLVPRNASGIWLRPYATRDGDRAAEIAFDGVRLPEDAMLGREGGALPHIEQALDEATLAICAEATGVMRRLMRDTLDYVRQRKQFGVAIASFQVLQHRLADMHMALEQAAALTTSVAEALDDENIAANERALAVSSAKVAVARACKAVGQGAVQLHGGMGMTQELAIGHYMRRATLIEGLFGPASWHLQRVARLRASAEPFIDNGDTP</sequence>
<dbReference type="PANTHER" id="PTHR43884:SF20">
    <property type="entry name" value="ACYL-COA DEHYDROGENASE FADE28"/>
    <property type="match status" value="1"/>
</dbReference>
<feature type="domain" description="Acyl-CoA oxidase/dehydrogenase middle" evidence="7">
    <location>
        <begin position="124"/>
        <end position="216"/>
    </location>
</feature>
<dbReference type="Gene3D" id="1.10.540.10">
    <property type="entry name" value="Acyl-CoA dehydrogenase/oxidase, N-terminal domain"/>
    <property type="match status" value="1"/>
</dbReference>
<reference evidence="9 10" key="1">
    <citation type="submission" date="2024-03" db="EMBL/GenBank/DDBJ databases">
        <title>Novel species of the genus Variovorax.</title>
        <authorList>
            <person name="Liu Q."/>
            <person name="Xin Y.-H."/>
        </authorList>
    </citation>
    <scope>NUCLEOTIDE SEQUENCE [LARGE SCALE GENOMIC DNA]</scope>
    <source>
        <strain evidence="9 10">KACC 18501</strain>
    </source>
</reference>
<dbReference type="EMBL" id="JBBKZV010000028">
    <property type="protein sequence ID" value="MEJ8825996.1"/>
    <property type="molecule type" value="Genomic_DNA"/>
</dbReference>
<evidence type="ECO:0000256" key="2">
    <source>
        <dbReference type="ARBA" id="ARBA00009347"/>
    </source>
</evidence>
<feature type="domain" description="Acyl-CoA dehydrogenase/oxidase C-terminal" evidence="6">
    <location>
        <begin position="235"/>
        <end position="379"/>
    </location>
</feature>
<evidence type="ECO:0000313" key="9">
    <source>
        <dbReference type="EMBL" id="MEJ8825996.1"/>
    </source>
</evidence>
<dbReference type="Gene3D" id="1.20.140.10">
    <property type="entry name" value="Butyryl-CoA Dehydrogenase, subunit A, domain 3"/>
    <property type="match status" value="1"/>
</dbReference>
<dbReference type="InterPro" id="IPR006091">
    <property type="entry name" value="Acyl-CoA_Oxase/DH_mid-dom"/>
</dbReference>
<dbReference type="Proteomes" id="UP001363010">
    <property type="component" value="Unassembled WGS sequence"/>
</dbReference>
<gene>
    <name evidence="9" type="ORF">WKW80_28885</name>
</gene>
<evidence type="ECO:0000256" key="1">
    <source>
        <dbReference type="ARBA" id="ARBA00001974"/>
    </source>
</evidence>
<dbReference type="SUPFAM" id="SSF47203">
    <property type="entry name" value="Acyl-CoA dehydrogenase C-terminal domain-like"/>
    <property type="match status" value="1"/>
</dbReference>
<comment type="caution">
    <text evidence="9">The sequence shown here is derived from an EMBL/GenBank/DDBJ whole genome shotgun (WGS) entry which is preliminary data.</text>
</comment>
<dbReference type="Pfam" id="PF02770">
    <property type="entry name" value="Acyl-CoA_dh_M"/>
    <property type="match status" value="1"/>
</dbReference>
<dbReference type="Pfam" id="PF00441">
    <property type="entry name" value="Acyl-CoA_dh_1"/>
    <property type="match status" value="1"/>
</dbReference>
<feature type="domain" description="Acyl-CoA dehydrogenase/oxidase N-terminal" evidence="8">
    <location>
        <begin position="10"/>
        <end position="87"/>
    </location>
</feature>
<dbReference type="Pfam" id="PF02771">
    <property type="entry name" value="Acyl-CoA_dh_N"/>
    <property type="match status" value="1"/>
</dbReference>
<organism evidence="9 10">
    <name type="scientific">Variovorax humicola</name>
    <dbReference type="NCBI Taxonomy" id="1769758"/>
    <lineage>
        <taxon>Bacteria</taxon>
        <taxon>Pseudomonadati</taxon>
        <taxon>Pseudomonadota</taxon>
        <taxon>Betaproteobacteria</taxon>
        <taxon>Burkholderiales</taxon>
        <taxon>Comamonadaceae</taxon>
        <taxon>Variovorax</taxon>
    </lineage>
</organism>
<dbReference type="SUPFAM" id="SSF56645">
    <property type="entry name" value="Acyl-CoA dehydrogenase NM domain-like"/>
    <property type="match status" value="1"/>
</dbReference>
<dbReference type="RefSeq" id="WP_340367034.1">
    <property type="nucleotide sequence ID" value="NZ_JBBKZV010000028.1"/>
</dbReference>
<proteinExistence type="inferred from homology"/>
<dbReference type="Gene3D" id="2.40.110.10">
    <property type="entry name" value="Butyryl-CoA Dehydrogenase, subunit A, domain 2"/>
    <property type="match status" value="1"/>
</dbReference>
<evidence type="ECO:0000256" key="3">
    <source>
        <dbReference type="ARBA" id="ARBA00022630"/>
    </source>
</evidence>
<evidence type="ECO:0000259" key="8">
    <source>
        <dbReference type="Pfam" id="PF02771"/>
    </source>
</evidence>
<protein>
    <submittedName>
        <fullName evidence="9">Acyl-CoA dehydrogenase family protein</fullName>
    </submittedName>
</protein>
<name>A0ABU8W9M2_9BURK</name>
<dbReference type="InterPro" id="IPR036250">
    <property type="entry name" value="AcylCo_DH-like_C"/>
</dbReference>
<keyword evidence="3" id="KW-0285">Flavoprotein</keyword>
<evidence type="ECO:0000256" key="5">
    <source>
        <dbReference type="ARBA" id="ARBA00023002"/>
    </source>
</evidence>
<dbReference type="InterPro" id="IPR013786">
    <property type="entry name" value="AcylCoA_DH/ox_N"/>
</dbReference>
<evidence type="ECO:0000259" key="6">
    <source>
        <dbReference type="Pfam" id="PF00441"/>
    </source>
</evidence>
<dbReference type="CDD" id="cd00567">
    <property type="entry name" value="ACAD"/>
    <property type="match status" value="1"/>
</dbReference>
<keyword evidence="10" id="KW-1185">Reference proteome</keyword>